<dbReference type="PANTHER" id="PTHR43175:SF3">
    <property type="entry name" value="CARBON DISULFIDE HYDROLASE"/>
    <property type="match status" value="1"/>
</dbReference>
<dbReference type="SMART" id="SM00947">
    <property type="entry name" value="Pro_CA"/>
    <property type="match status" value="1"/>
</dbReference>
<keyword evidence="4 5" id="KW-0862">Zinc</keyword>
<comment type="caution">
    <text evidence="6">The sequence shown here is derived from an EMBL/GenBank/DDBJ whole genome shotgun (WGS) entry which is preliminary data.</text>
</comment>
<keyword evidence="5" id="KW-0456">Lyase</keyword>
<accession>A0ABR1PRL2</accession>
<name>A0ABR1PRL2_9PEZI</name>
<evidence type="ECO:0000256" key="2">
    <source>
        <dbReference type="ARBA" id="ARBA00006217"/>
    </source>
</evidence>
<dbReference type="SUPFAM" id="SSF53056">
    <property type="entry name" value="beta-carbonic anhydrase, cab"/>
    <property type="match status" value="1"/>
</dbReference>
<gene>
    <name evidence="6" type="ORF">PG986_015099</name>
</gene>
<dbReference type="Gene3D" id="3.40.1050.10">
    <property type="entry name" value="Carbonic anhydrase"/>
    <property type="match status" value="1"/>
</dbReference>
<reference evidence="6 7" key="1">
    <citation type="submission" date="2023-01" db="EMBL/GenBank/DDBJ databases">
        <title>Analysis of 21 Apiospora genomes using comparative genomics revels a genus with tremendous synthesis potential of carbohydrate active enzymes and secondary metabolites.</title>
        <authorList>
            <person name="Sorensen T."/>
        </authorList>
    </citation>
    <scope>NUCLEOTIDE SEQUENCE [LARGE SCALE GENOMIC DNA]</scope>
    <source>
        <strain evidence="6 7">CBS 24483</strain>
    </source>
</reference>
<comment type="catalytic activity">
    <reaction evidence="5">
        <text>hydrogencarbonate + H(+) = CO2 + H2O</text>
        <dbReference type="Rhea" id="RHEA:10748"/>
        <dbReference type="ChEBI" id="CHEBI:15377"/>
        <dbReference type="ChEBI" id="CHEBI:15378"/>
        <dbReference type="ChEBI" id="CHEBI:16526"/>
        <dbReference type="ChEBI" id="CHEBI:17544"/>
        <dbReference type="EC" id="4.2.1.1"/>
    </reaction>
</comment>
<dbReference type="PANTHER" id="PTHR43175">
    <property type="entry name" value="CARBONIC ANHYDRASE"/>
    <property type="match status" value="1"/>
</dbReference>
<evidence type="ECO:0000256" key="4">
    <source>
        <dbReference type="ARBA" id="ARBA00022833"/>
    </source>
</evidence>
<dbReference type="Pfam" id="PF00484">
    <property type="entry name" value="Pro_CA"/>
    <property type="match status" value="1"/>
</dbReference>
<sequence>MASPIQQNLEKKNAEYSADFSKGDLPLPPGKHYLVVTCMDARIDPCAAFGIDLGDAHVIRNAGGCVRDALRSVVISQQLLGTREILVVKHTDCGMLTFTNDDIRAKVKENLGAAAAVELATLDYLPFPDVEQAVRDDLSFLKEHTAATRGDTVVSGWVYDVKTGKVKSVA</sequence>
<dbReference type="GeneID" id="92084383"/>
<comment type="similarity">
    <text evidence="2 5">Belongs to the beta-class carbonic anhydrase family.</text>
</comment>
<dbReference type="InterPro" id="IPR036874">
    <property type="entry name" value="Carbonic_anhydrase_sf"/>
</dbReference>
<dbReference type="Proteomes" id="UP001391051">
    <property type="component" value="Unassembled WGS sequence"/>
</dbReference>
<evidence type="ECO:0000256" key="5">
    <source>
        <dbReference type="RuleBase" id="RU003956"/>
    </source>
</evidence>
<protein>
    <recommendedName>
        <fullName evidence="5">Carbonic anhydrase</fullName>
        <ecNumber evidence="5">4.2.1.1</ecNumber>
    </recommendedName>
    <alternativeName>
        <fullName evidence="5">Carbonate dehydratase</fullName>
    </alternativeName>
</protein>
<dbReference type="EMBL" id="JAQQWE010000011">
    <property type="protein sequence ID" value="KAK7936661.1"/>
    <property type="molecule type" value="Genomic_DNA"/>
</dbReference>
<proteinExistence type="inferred from homology"/>
<keyword evidence="7" id="KW-1185">Reference proteome</keyword>
<organism evidence="6 7">
    <name type="scientific">Apiospora aurea</name>
    <dbReference type="NCBI Taxonomy" id="335848"/>
    <lineage>
        <taxon>Eukaryota</taxon>
        <taxon>Fungi</taxon>
        <taxon>Dikarya</taxon>
        <taxon>Ascomycota</taxon>
        <taxon>Pezizomycotina</taxon>
        <taxon>Sordariomycetes</taxon>
        <taxon>Xylariomycetidae</taxon>
        <taxon>Amphisphaeriales</taxon>
        <taxon>Apiosporaceae</taxon>
        <taxon>Apiospora</taxon>
    </lineage>
</organism>
<comment type="function">
    <text evidence="5">Reversible hydration of carbon dioxide.</text>
</comment>
<dbReference type="InterPro" id="IPR001765">
    <property type="entry name" value="Carbonic_anhydrase"/>
</dbReference>
<keyword evidence="3" id="KW-0479">Metal-binding</keyword>
<dbReference type="CDD" id="cd03379">
    <property type="entry name" value="beta_CA_cladeD"/>
    <property type="match status" value="1"/>
</dbReference>
<dbReference type="EC" id="4.2.1.1" evidence="5"/>
<comment type="cofactor">
    <cofactor evidence="1">
        <name>Zn(2+)</name>
        <dbReference type="ChEBI" id="CHEBI:29105"/>
    </cofactor>
</comment>
<dbReference type="RefSeq" id="XP_066692410.1">
    <property type="nucleotide sequence ID" value="XM_066851321.1"/>
</dbReference>
<evidence type="ECO:0000256" key="3">
    <source>
        <dbReference type="ARBA" id="ARBA00022723"/>
    </source>
</evidence>
<evidence type="ECO:0000313" key="6">
    <source>
        <dbReference type="EMBL" id="KAK7936661.1"/>
    </source>
</evidence>
<evidence type="ECO:0000256" key="1">
    <source>
        <dbReference type="ARBA" id="ARBA00001947"/>
    </source>
</evidence>
<evidence type="ECO:0000313" key="7">
    <source>
        <dbReference type="Proteomes" id="UP001391051"/>
    </source>
</evidence>